<sequence length="230" mass="24592">MSQDAATKNFQPKDSYIKIGEFGVGGVAAIVADSDLRKGGVGRFFRQGGGAEDGTFGTWGAGYQIAYDSNYSVGVFVAPSTGIAYTYITSKSSFTKRALYSEANTTVDNSGFLRGTGNKNAFTTDKVTQGVGTSKELVMSQNAVYESLFCSNETWKNMKSERVVGINYTNSTSKPIMVSVQGNASQVGVYVNGITVMTGMTGQDQCSFIVPSGAIYSVSCREIMVWAELR</sequence>
<name>A0A4R3NPA7_9GAMM</name>
<comment type="caution">
    <text evidence="1">The sequence shown here is derived from an EMBL/GenBank/DDBJ whole genome shotgun (WGS) entry which is preliminary data.</text>
</comment>
<protein>
    <submittedName>
        <fullName evidence="1">Uncharacterized protein</fullName>
    </submittedName>
</protein>
<proteinExistence type="predicted"/>
<dbReference type="AlphaFoldDB" id="A0A4R3NPA7"/>
<organism evidence="1 2">
    <name type="scientific">Providencia alcalifaciens</name>
    <dbReference type="NCBI Taxonomy" id="126385"/>
    <lineage>
        <taxon>Bacteria</taxon>
        <taxon>Pseudomonadati</taxon>
        <taxon>Pseudomonadota</taxon>
        <taxon>Gammaproteobacteria</taxon>
        <taxon>Enterobacterales</taxon>
        <taxon>Morganellaceae</taxon>
        <taxon>Providencia</taxon>
    </lineage>
</organism>
<reference evidence="1 2" key="1">
    <citation type="submission" date="2019-03" db="EMBL/GenBank/DDBJ databases">
        <title>Genomic analyses of the natural microbiome of Caenorhabditis elegans.</title>
        <authorList>
            <person name="Samuel B."/>
        </authorList>
    </citation>
    <scope>NUCLEOTIDE SEQUENCE [LARGE SCALE GENOMIC DNA]</scope>
    <source>
        <strain evidence="1 2">JUb102</strain>
    </source>
</reference>
<accession>A0A4R3NPA7</accession>
<gene>
    <name evidence="1" type="ORF">EC835_102414</name>
</gene>
<dbReference type="RefSeq" id="WP_132495634.1">
    <property type="nucleotide sequence ID" value="NZ_SMAS01000002.1"/>
</dbReference>
<evidence type="ECO:0000313" key="1">
    <source>
        <dbReference type="EMBL" id="TCT36949.1"/>
    </source>
</evidence>
<dbReference type="OrthoDB" id="1921264at2"/>
<dbReference type="EMBL" id="SMAS01000002">
    <property type="protein sequence ID" value="TCT36949.1"/>
    <property type="molecule type" value="Genomic_DNA"/>
</dbReference>
<evidence type="ECO:0000313" key="2">
    <source>
        <dbReference type="Proteomes" id="UP000295055"/>
    </source>
</evidence>
<dbReference type="Proteomes" id="UP000295055">
    <property type="component" value="Unassembled WGS sequence"/>
</dbReference>